<accession>A0A223VAL0</accession>
<evidence type="ECO:0000313" key="2">
    <source>
        <dbReference type="EMBL" id="ASV32414.1"/>
    </source>
</evidence>
<dbReference type="InterPro" id="IPR036249">
    <property type="entry name" value="Thioredoxin-like_sf"/>
</dbReference>
<dbReference type="InterPro" id="IPR024705">
    <property type="entry name" value="Ssp411"/>
</dbReference>
<gene>
    <name evidence="2" type="ORF">CJ263_20460</name>
</gene>
<dbReference type="GO" id="GO:0005975">
    <property type="term" value="P:carbohydrate metabolic process"/>
    <property type="evidence" value="ECO:0007669"/>
    <property type="project" value="InterPro"/>
</dbReference>
<evidence type="ECO:0000313" key="3">
    <source>
        <dbReference type="Proteomes" id="UP000215244"/>
    </source>
</evidence>
<dbReference type="PIRSF" id="PIRSF006402">
    <property type="entry name" value="UCP006402_thioredoxin"/>
    <property type="match status" value="1"/>
</dbReference>
<dbReference type="PROSITE" id="PS51352">
    <property type="entry name" value="THIOREDOXIN_2"/>
    <property type="match status" value="1"/>
</dbReference>
<evidence type="ECO:0000259" key="1">
    <source>
        <dbReference type="PROSITE" id="PS51352"/>
    </source>
</evidence>
<dbReference type="EMBL" id="CP022957">
    <property type="protein sequence ID" value="ASV32414.1"/>
    <property type="molecule type" value="Genomic_DNA"/>
</dbReference>
<dbReference type="SUPFAM" id="SSF52833">
    <property type="entry name" value="Thioredoxin-like"/>
    <property type="match status" value="1"/>
</dbReference>
<dbReference type="InterPro" id="IPR013766">
    <property type="entry name" value="Thioredoxin_domain"/>
</dbReference>
<dbReference type="PANTHER" id="PTHR42899">
    <property type="entry name" value="SPERMATOGENESIS-ASSOCIATED PROTEIN 20"/>
    <property type="match status" value="1"/>
</dbReference>
<feature type="domain" description="Thioredoxin" evidence="1">
    <location>
        <begin position="61"/>
        <end position="194"/>
    </location>
</feature>
<dbReference type="RefSeq" id="WP_094998966.1">
    <property type="nucleotide sequence ID" value="NZ_BMJL01000001.1"/>
</dbReference>
<dbReference type="CDD" id="cd02955">
    <property type="entry name" value="SSP411"/>
    <property type="match status" value="1"/>
</dbReference>
<protein>
    <recommendedName>
        <fullName evidence="1">Thioredoxin domain-containing protein</fullName>
    </recommendedName>
</protein>
<dbReference type="InterPro" id="IPR008928">
    <property type="entry name" value="6-hairpin_glycosidase_sf"/>
</dbReference>
<dbReference type="InterPro" id="IPR004879">
    <property type="entry name" value="Ssp411-like_TRX"/>
</dbReference>
<dbReference type="SUPFAM" id="SSF48208">
    <property type="entry name" value="Six-hairpin glycosidases"/>
    <property type="match status" value="1"/>
</dbReference>
<dbReference type="Pfam" id="PF03190">
    <property type="entry name" value="Thioredox_DsbH"/>
    <property type="match status" value="1"/>
</dbReference>
<dbReference type="PANTHER" id="PTHR42899:SF1">
    <property type="entry name" value="SPERMATOGENESIS-ASSOCIATED PROTEIN 20"/>
    <property type="match status" value="1"/>
</dbReference>
<dbReference type="AlphaFoldDB" id="A0A223VAL0"/>
<dbReference type="OrthoDB" id="9762614at2"/>
<organism evidence="2 3">
    <name type="scientific">Maribacter cobaltidurans</name>
    <dbReference type="NCBI Taxonomy" id="1178778"/>
    <lineage>
        <taxon>Bacteria</taxon>
        <taxon>Pseudomonadati</taxon>
        <taxon>Bacteroidota</taxon>
        <taxon>Flavobacteriia</taxon>
        <taxon>Flavobacteriales</taxon>
        <taxon>Flavobacteriaceae</taxon>
        <taxon>Maribacter</taxon>
    </lineage>
</organism>
<dbReference type="InterPro" id="IPR012341">
    <property type="entry name" value="6hp_glycosidase-like_sf"/>
</dbReference>
<dbReference type="KEGG" id="marb:CJ263_20460"/>
<dbReference type="Gene3D" id="3.40.30.10">
    <property type="entry name" value="Glutaredoxin"/>
    <property type="match status" value="1"/>
</dbReference>
<dbReference type="Proteomes" id="UP000215244">
    <property type="component" value="Chromosome"/>
</dbReference>
<dbReference type="Gene3D" id="1.50.10.10">
    <property type="match status" value="1"/>
</dbReference>
<reference evidence="2 3" key="1">
    <citation type="submission" date="2017-08" db="EMBL/GenBank/DDBJ databases">
        <title>The complete genome sequence of Maribacter sp. B1, isolated from deep-sea sediment.</title>
        <authorList>
            <person name="Wu Y.-H."/>
            <person name="Cheng H."/>
            <person name="Xu X.-W."/>
        </authorList>
    </citation>
    <scope>NUCLEOTIDE SEQUENCE [LARGE SCALE GENOMIC DNA]</scope>
    <source>
        <strain evidence="2 3">B1</strain>
    </source>
</reference>
<keyword evidence="3" id="KW-1185">Reference proteome</keyword>
<sequence length="737" mass="84943">MMVKKIFWDITDDSKIYGIFFKKTITFSLILLLFLFPSCNERSKPREKNITEPKESVYSNELINETSPYLLQHAKNPVNWRPWNESVFKDASTNDKLVILSIGYSTCHWCHVMEEESFEDLEVAKLMNDNFISIKVDREERPDLDKVYQTALQLVNGTGGWPMNAIILPDGKPVYLGTYHSKEDWMAVLEKFMEEYLRNPEKMAEYASLLAQGVQDYYAPPTDNLEDLVSTEKINEGIQNWSNSWDTDRGGNIGQEKFISPTALNMLLDYSFLQKDDSARNHVFKTLDRALAGGIYDHIGGGFFRYSTDTEWKVPHYEKMLYDNAQMISLLSKAFKITEFDVYKNRAEETFQFLRAQMRNAEGGYYAAMDADTEGSEGMYYLWTKSELQELLGEDFELFSRFYGIEESEKLDNGKFVLFTPFSSDDFAKSEQLGKEEMRKKIGQWKRILLEYRRKRKEPAKDTKIITSWNALLMNSLLEAYKAFGEEIYLNEALSIHDFFVKNNYQGKKLAHSYIGNQGQKQVFLEDYAFFIQGLLGLYEVTLDLKYLNLAKELIASTEEEFGSTSGMYFYNKASDLTPKLMNTIDTEIPSANAVMALNLFKLGHLEYNKAYLKQTKDMAALVMEDFTNHALGNASWGFLLLNESFPYYEVAVVGEDAPKIINEMNRGYLVNTLLAGSTKSSNLALYKDRFFDDGTSIYVCKNNVCRLPVKSVDEAYSLLEGMGHHEIRPFKIKAKF</sequence>
<name>A0A223VAL0_9FLAO</name>
<proteinExistence type="predicted"/>
<dbReference type="Gene3D" id="1.50.10.20">
    <property type="match status" value="1"/>
</dbReference>